<dbReference type="PANTHER" id="PTHR34876:SF4">
    <property type="entry name" value="1,4-BETA-D-GLUCAN CELLOBIOHYDROLASE C-RELATED"/>
    <property type="match status" value="1"/>
</dbReference>
<gene>
    <name evidence="3" type="primary">LOC100181482</name>
</gene>
<evidence type="ECO:0000313" key="3">
    <source>
        <dbReference type="EMBL" id="CAB3262655.1"/>
    </source>
</evidence>
<dbReference type="InterPro" id="IPR016288">
    <property type="entry name" value="Beta_cellobiohydrolase"/>
</dbReference>
<dbReference type="SUPFAM" id="SSF51989">
    <property type="entry name" value="Glycosyl hydrolases family 6, cellulases"/>
    <property type="match status" value="1"/>
</dbReference>
<dbReference type="InterPro" id="IPR036434">
    <property type="entry name" value="Beta_cellobiohydrolase_sf"/>
</dbReference>
<dbReference type="PANTHER" id="PTHR34876">
    <property type="match status" value="1"/>
</dbReference>
<organism evidence="3">
    <name type="scientific">Phallusia mammillata</name>
    <dbReference type="NCBI Taxonomy" id="59560"/>
    <lineage>
        <taxon>Eukaryota</taxon>
        <taxon>Metazoa</taxon>
        <taxon>Chordata</taxon>
        <taxon>Tunicata</taxon>
        <taxon>Ascidiacea</taxon>
        <taxon>Phlebobranchia</taxon>
        <taxon>Ascidiidae</taxon>
        <taxon>Phallusia</taxon>
    </lineage>
</organism>
<proteinExistence type="evidence at transcript level"/>
<dbReference type="Pfam" id="PF01341">
    <property type="entry name" value="Glyco_hydro_6"/>
    <property type="match status" value="1"/>
</dbReference>
<sequence length="527" mass="59552">MAMSKRCFLLLLLVVVVALGGGVAIVVWIMNKNANGSNIDDYETIPTDYDEDNNQAMGNGGFPKTAAECIAWSKSKSTPMEFVAKLGQSKLATRESLGAKSGFRIVRNAYWLTGELEKDNGALNSIEISACQGQVPVIVIKMRPKEGLQIHHGNKDWEFYKPVSPIATWKDYDRKLESFLKRLTPIPSLVILEPDLLMYAFDTANQQYRWLNSKYEEEFLKRAQRIIKRLKKSWIYLDAGNAAYLTKLANVEQMALTLNRLTGLRGFSINAMHFVNRTYNEAMARRIHCRTGLHYVVDTSRNGGQFSMQSLSKMENCLFDPPNVRTGQRPGWSWGSKYQIGKNRRRRWIHQYSSSGTNVQNDQQNNQQQEPPITPPPAPVPRTYNQPNQPQRRPQYGHRIHSTNPPPLAQQPSVQLKSVSEGAQIVRSFQSKLRTCASKSTFMSAHDASVWLKTPGESDGRLYNYGSLHSCLIDHSISCDDSCQMITNGEPNQRSPDCQCERRPNRPGATNNSPNNIFSGFPFGINR</sequence>
<name>A0A6F9DIC6_9ASCI</name>
<evidence type="ECO:0000256" key="1">
    <source>
        <dbReference type="SAM" id="MobiDB-lite"/>
    </source>
</evidence>
<feature type="chain" id="PRO_5026191146" evidence="2">
    <location>
        <begin position="25"/>
        <end position="527"/>
    </location>
</feature>
<feature type="compositionally biased region" description="Low complexity" evidence="1">
    <location>
        <begin position="358"/>
        <end position="371"/>
    </location>
</feature>
<dbReference type="GO" id="GO:0004553">
    <property type="term" value="F:hydrolase activity, hydrolyzing O-glycosyl compounds"/>
    <property type="evidence" value="ECO:0007669"/>
    <property type="project" value="InterPro"/>
</dbReference>
<feature type="region of interest" description="Disordered" evidence="1">
    <location>
        <begin position="355"/>
        <end position="412"/>
    </location>
</feature>
<feature type="region of interest" description="Disordered" evidence="1">
    <location>
        <begin position="490"/>
        <end position="516"/>
    </location>
</feature>
<protein>
    <submittedName>
        <fullName evidence="3">Uncharacterized protein LOC100181482</fullName>
    </submittedName>
</protein>
<feature type="compositionally biased region" description="Low complexity" evidence="1">
    <location>
        <begin position="381"/>
        <end position="394"/>
    </location>
</feature>
<keyword evidence="2" id="KW-0732">Signal</keyword>
<reference evidence="3" key="1">
    <citation type="submission" date="2020-04" db="EMBL/GenBank/DDBJ databases">
        <authorList>
            <person name="Neveu A P."/>
        </authorList>
    </citation>
    <scope>NUCLEOTIDE SEQUENCE</scope>
    <source>
        <tissue evidence="3">Whole embryo</tissue>
    </source>
</reference>
<accession>A0A6F9DIC6</accession>
<feature type="signal peptide" evidence="2">
    <location>
        <begin position="1"/>
        <end position="24"/>
    </location>
</feature>
<dbReference type="EMBL" id="LR786793">
    <property type="protein sequence ID" value="CAB3262655.1"/>
    <property type="molecule type" value="mRNA"/>
</dbReference>
<dbReference type="PRINTS" id="PR00733">
    <property type="entry name" value="GLHYDRLASE6"/>
</dbReference>
<dbReference type="GO" id="GO:0030245">
    <property type="term" value="P:cellulose catabolic process"/>
    <property type="evidence" value="ECO:0007669"/>
    <property type="project" value="InterPro"/>
</dbReference>
<dbReference type="Gene3D" id="3.20.20.40">
    <property type="entry name" value="1, 4-beta cellobiohydrolase"/>
    <property type="match status" value="1"/>
</dbReference>
<evidence type="ECO:0000256" key="2">
    <source>
        <dbReference type="SAM" id="SignalP"/>
    </source>
</evidence>
<dbReference type="AlphaFoldDB" id="A0A6F9DIC6"/>